<protein>
    <submittedName>
        <fullName evidence="2">Uncharacterized protein</fullName>
    </submittedName>
</protein>
<gene>
    <name evidence="2" type="primary">orf111</name>
</gene>
<keyword evidence="2" id="KW-0496">Mitochondrion</keyword>
<feature type="transmembrane region" description="Helical" evidence="1">
    <location>
        <begin position="87"/>
        <end position="110"/>
    </location>
</feature>
<accession>A0A451F221</accession>
<keyword evidence="1" id="KW-1133">Transmembrane helix</keyword>
<dbReference type="EMBL" id="MK049352">
    <property type="protein sequence ID" value="AZZ06714.1"/>
    <property type="molecule type" value="Genomic_DNA"/>
</dbReference>
<evidence type="ECO:0000256" key="1">
    <source>
        <dbReference type="SAM" id="Phobius"/>
    </source>
</evidence>
<organism evidence="2">
    <name type="scientific">Capillidium heterosporum</name>
    <dbReference type="NCBI Taxonomy" id="1167838"/>
    <lineage>
        <taxon>Eukaryota</taxon>
        <taxon>Fungi</taxon>
        <taxon>Fungi incertae sedis</taxon>
        <taxon>Zoopagomycota</taxon>
        <taxon>Entomophthoromycotina</taxon>
        <taxon>Entomophthoromycetes</taxon>
        <taxon>Entomophthorales</taxon>
        <taxon>Ancylistaceae</taxon>
        <taxon>Capillidium</taxon>
    </lineage>
</organism>
<dbReference type="RefSeq" id="YP_009558613.1">
    <property type="nucleotide sequence ID" value="NC_040967.1"/>
</dbReference>
<dbReference type="GeneID" id="39116703"/>
<dbReference type="AlphaFoldDB" id="A0A451F221"/>
<geneLocation type="mitochondrion" evidence="2"/>
<evidence type="ECO:0000313" key="2">
    <source>
        <dbReference type="EMBL" id="AZZ06714.1"/>
    </source>
</evidence>
<proteinExistence type="predicted"/>
<sequence>MSVYYSTTFLLGGRLSLAQVPLYLRGGPFLGNSILTRDSFLSPVFPFSFQCLSVCDTADTSFQYIHIVNTRASSVFTVHFFCDWPSFLLFSIKSINLSLCIILILFYDILP</sequence>
<name>A0A451F221_9FUNG</name>
<keyword evidence="1" id="KW-0812">Transmembrane</keyword>
<reference evidence="2" key="1">
    <citation type="journal article" date="2018" name="Appl. Microbiol. Biotechnol.">
        <title>Mitochondrial genome of the entomophthoroid fungus Conidiobolus heterosporus provides insights into evolution of basal fungi.</title>
        <authorList>
            <person name="Nie Y."/>
            <person name="Wang L."/>
            <person name="Cai Y."/>
            <person name="Tao W."/>
            <person name="Zhang Y.J."/>
            <person name="Huang B."/>
        </authorList>
    </citation>
    <scope>NUCLEOTIDE SEQUENCE</scope>
    <source>
        <strain evidence="2">RCEF6331</strain>
    </source>
</reference>
<keyword evidence="1" id="KW-0472">Membrane</keyword>